<dbReference type="InterPro" id="IPR036908">
    <property type="entry name" value="RlpA-like_sf"/>
</dbReference>
<dbReference type="InterPro" id="IPR009009">
    <property type="entry name" value="RlpA-like_DPBB"/>
</dbReference>
<proteinExistence type="inferred from homology"/>
<evidence type="ECO:0000313" key="6">
    <source>
        <dbReference type="EMBL" id="MCR4447208.1"/>
    </source>
</evidence>
<dbReference type="RefSeq" id="WP_257724859.1">
    <property type="nucleotide sequence ID" value="NZ_JANLFC010000009.1"/>
</dbReference>
<keyword evidence="3" id="KW-0449">Lipoprotein</keyword>
<keyword evidence="2 3" id="KW-0961">Cell wall biogenesis/degradation</keyword>
<keyword evidence="3" id="KW-1003">Cell membrane</keyword>
<dbReference type="PANTHER" id="PTHR34183:SF8">
    <property type="entry name" value="ENDOLYTIC PEPTIDOGLYCAN TRANSGLYCOSYLASE RLPA-RELATED"/>
    <property type="match status" value="1"/>
</dbReference>
<comment type="caution">
    <text evidence="6">The sequence shown here is derived from an EMBL/GenBank/DDBJ whole genome shotgun (WGS) entry which is preliminary data.</text>
</comment>
<dbReference type="EC" id="4.2.2.-" evidence="3"/>
<dbReference type="InterPro" id="IPR012997">
    <property type="entry name" value="RplA"/>
</dbReference>
<reference evidence="6" key="1">
    <citation type="submission" date="2022-08" db="EMBL/GenBank/DDBJ databases">
        <title>A global survey of hypervirulent Aeromonas hydrophila identified this emerging pathogen in farmed fish in the lower Mekong River basin.</title>
        <authorList>
            <person name="Xu T."/>
            <person name="Rasmussen-Ivey C.R."/>
            <person name="Moen F.S."/>
            <person name="Fernandez Bravo A."/>
            <person name="Lamy B."/>
            <person name="Beaz-Hidalgo R."/>
            <person name="Khan C.D."/>
            <person name="Castro Escarpulli G."/>
            <person name="Yasin I.S.M."/>
            <person name="Figueras M.J."/>
            <person name="Azzam Sayuti M."/>
            <person name="Karim M.M."/>
            <person name="Alam K.M."/>
            <person name="Le T.T.T."/>
            <person name="Thao N.H.P."/>
            <person name="Addo S."/>
            <person name="Duodu S."/>
            <person name="Ali S."/>
            <person name="Mey S."/>
            <person name="Somony T."/>
            <person name="Liles M.R."/>
        </authorList>
    </citation>
    <scope>NUCLEOTIDE SEQUENCE</scope>
    <source>
        <strain evidence="6">0.14</strain>
    </source>
</reference>
<dbReference type="EMBL" id="JANLFC010000009">
    <property type="protein sequence ID" value="MCR4447208.1"/>
    <property type="molecule type" value="Genomic_DNA"/>
</dbReference>
<comment type="subcellular location">
    <subcellularLocation>
        <location evidence="3">Cell membrane</location>
        <topology evidence="3">Lipid-anchor</topology>
    </subcellularLocation>
</comment>
<dbReference type="Proteomes" id="UP001204061">
    <property type="component" value="Unassembled WGS sequence"/>
</dbReference>
<dbReference type="Gene3D" id="2.40.40.10">
    <property type="entry name" value="RlpA-like domain"/>
    <property type="match status" value="1"/>
</dbReference>
<feature type="domain" description="RlpA-like protein double-psi beta-barrel" evidence="5">
    <location>
        <begin position="45"/>
        <end position="134"/>
    </location>
</feature>
<dbReference type="InterPro" id="IPR034718">
    <property type="entry name" value="RlpA"/>
</dbReference>
<keyword evidence="3" id="KW-0564">Palmitate</keyword>
<evidence type="ECO:0000256" key="1">
    <source>
        <dbReference type="ARBA" id="ARBA00023239"/>
    </source>
</evidence>
<dbReference type="Pfam" id="PF03330">
    <property type="entry name" value="DPBB_1"/>
    <property type="match status" value="1"/>
</dbReference>
<dbReference type="CDD" id="cd22268">
    <property type="entry name" value="DPBB_RlpA-like"/>
    <property type="match status" value="1"/>
</dbReference>
<name>A0AAW5M0M9_AERVE</name>
<organism evidence="6 7">
    <name type="scientific">Aeromonas veronii</name>
    <dbReference type="NCBI Taxonomy" id="654"/>
    <lineage>
        <taxon>Bacteria</taxon>
        <taxon>Pseudomonadati</taxon>
        <taxon>Pseudomonadota</taxon>
        <taxon>Gammaproteobacteria</taxon>
        <taxon>Aeromonadales</taxon>
        <taxon>Aeromonadaceae</taxon>
        <taxon>Aeromonas</taxon>
    </lineage>
</organism>
<comment type="similarity">
    <text evidence="3 4">Belongs to the RlpA family.</text>
</comment>
<dbReference type="SUPFAM" id="SSF50685">
    <property type="entry name" value="Barwin-like endoglucanases"/>
    <property type="match status" value="1"/>
</dbReference>
<dbReference type="HAMAP" id="MF_02071">
    <property type="entry name" value="RlpA"/>
    <property type="match status" value="1"/>
</dbReference>
<evidence type="ECO:0000256" key="4">
    <source>
        <dbReference type="RuleBase" id="RU003495"/>
    </source>
</evidence>
<dbReference type="AlphaFoldDB" id="A0AAW5M0M9"/>
<comment type="function">
    <text evidence="3">Lytic transglycosylase with a strong preference for naked glycan strands that lack stem peptides.</text>
</comment>
<keyword evidence="1 3" id="KW-0456">Lyase</keyword>
<accession>A0AAW5M0M9</accession>
<evidence type="ECO:0000313" key="7">
    <source>
        <dbReference type="Proteomes" id="UP001204061"/>
    </source>
</evidence>
<gene>
    <name evidence="3" type="primary">rlpA</name>
    <name evidence="6" type="ORF">NS965_02270</name>
</gene>
<evidence type="ECO:0000256" key="3">
    <source>
        <dbReference type="HAMAP-Rule" id="MF_02071"/>
    </source>
</evidence>
<dbReference type="GO" id="GO:0071555">
    <property type="term" value="P:cell wall organization"/>
    <property type="evidence" value="ECO:0007669"/>
    <property type="project" value="UniProtKB-KW"/>
</dbReference>
<sequence length="137" mass="14819">MRGIGREGVVQSACKGGLLLVCLLLAACSSRYDESHGGSWRGYSETGYASYYADRYHGKKTASGELYRNNLNSAAHTELPFGSMVRVTNLANGKSVVVKVNDRGAFKRGRIIDLSKSAFSTIGNIRDGVIKVKVEVL</sequence>
<dbReference type="GO" id="GO:0005886">
    <property type="term" value="C:plasma membrane"/>
    <property type="evidence" value="ECO:0007669"/>
    <property type="project" value="UniProtKB-SubCell"/>
</dbReference>
<dbReference type="GO" id="GO:0000270">
    <property type="term" value="P:peptidoglycan metabolic process"/>
    <property type="evidence" value="ECO:0007669"/>
    <property type="project" value="UniProtKB-UniRule"/>
</dbReference>
<dbReference type="GO" id="GO:0008932">
    <property type="term" value="F:lytic endotransglycosylase activity"/>
    <property type="evidence" value="ECO:0007669"/>
    <property type="project" value="UniProtKB-UniRule"/>
</dbReference>
<evidence type="ECO:0000256" key="2">
    <source>
        <dbReference type="ARBA" id="ARBA00023316"/>
    </source>
</evidence>
<dbReference type="PROSITE" id="PS51257">
    <property type="entry name" value="PROKAR_LIPOPROTEIN"/>
    <property type="match status" value="1"/>
</dbReference>
<dbReference type="NCBIfam" id="TIGR00413">
    <property type="entry name" value="rlpA"/>
    <property type="match status" value="1"/>
</dbReference>
<protein>
    <recommendedName>
        <fullName evidence="3">Endolytic peptidoglycan transglycosylase RlpA</fullName>
        <ecNumber evidence="3">4.2.2.-</ecNumber>
    </recommendedName>
</protein>
<evidence type="ECO:0000259" key="5">
    <source>
        <dbReference type="Pfam" id="PF03330"/>
    </source>
</evidence>
<dbReference type="PANTHER" id="PTHR34183">
    <property type="entry name" value="ENDOLYTIC PEPTIDOGLYCAN TRANSGLYCOSYLASE RLPA"/>
    <property type="match status" value="1"/>
</dbReference>
<keyword evidence="3" id="KW-0472">Membrane</keyword>